<proteinExistence type="predicted"/>
<feature type="region of interest" description="Disordered" evidence="1">
    <location>
        <begin position="1"/>
        <end position="86"/>
    </location>
</feature>
<dbReference type="EMBL" id="ML220117">
    <property type="protein sequence ID" value="TGZ81965.1"/>
    <property type="molecule type" value="Genomic_DNA"/>
</dbReference>
<accession>A0A4V3SIZ9</accession>
<organism evidence="2 3">
    <name type="scientific">Ascodesmis nigricans</name>
    <dbReference type="NCBI Taxonomy" id="341454"/>
    <lineage>
        <taxon>Eukaryota</taxon>
        <taxon>Fungi</taxon>
        <taxon>Dikarya</taxon>
        <taxon>Ascomycota</taxon>
        <taxon>Pezizomycotina</taxon>
        <taxon>Pezizomycetes</taxon>
        <taxon>Pezizales</taxon>
        <taxon>Ascodesmidaceae</taxon>
        <taxon>Ascodesmis</taxon>
    </lineage>
</organism>
<feature type="compositionally biased region" description="Polar residues" evidence="1">
    <location>
        <begin position="20"/>
        <end position="29"/>
    </location>
</feature>
<feature type="compositionally biased region" description="Basic and acidic residues" evidence="1">
    <location>
        <begin position="38"/>
        <end position="48"/>
    </location>
</feature>
<gene>
    <name evidence="2" type="ORF">EX30DRAFT_240803</name>
</gene>
<dbReference type="InParanoid" id="A0A4V3SIZ9"/>
<dbReference type="Proteomes" id="UP000298138">
    <property type="component" value="Unassembled WGS sequence"/>
</dbReference>
<evidence type="ECO:0000313" key="2">
    <source>
        <dbReference type="EMBL" id="TGZ81965.1"/>
    </source>
</evidence>
<dbReference type="AlphaFoldDB" id="A0A4V3SIZ9"/>
<keyword evidence="3" id="KW-1185">Reference proteome</keyword>
<reference evidence="2 3" key="1">
    <citation type="submission" date="2019-04" db="EMBL/GenBank/DDBJ databases">
        <title>Comparative genomics and transcriptomics to analyze fruiting body development in filamentous ascomycetes.</title>
        <authorList>
            <consortium name="DOE Joint Genome Institute"/>
            <person name="Lutkenhaus R."/>
            <person name="Traeger S."/>
            <person name="Breuer J."/>
            <person name="Kuo A."/>
            <person name="Lipzen A."/>
            <person name="Pangilinan J."/>
            <person name="Dilworth D."/>
            <person name="Sandor L."/>
            <person name="Poggeler S."/>
            <person name="Barry K."/>
            <person name="Grigoriev I.V."/>
            <person name="Nowrousian M."/>
        </authorList>
    </citation>
    <scope>NUCLEOTIDE SEQUENCE [LARGE SCALE GENOMIC DNA]</scope>
    <source>
        <strain evidence="2 3">CBS 389.68</strain>
    </source>
</reference>
<protein>
    <submittedName>
        <fullName evidence="2">Uncharacterized protein</fullName>
    </submittedName>
</protein>
<sequence>MDLELEKSQSYSVGRLTEGPRTNNKQNGQERGFIPVSRAERGYLDRRRSPNSWLAGGTRHHSGSGDAHGCFTNRRDSHARKHETRRDDDFHLLRPVRRHSPTPSPLLLRRRRFENLPPLRARERTLPFVVVVEASLPARRTAFLRTKLAAKTSPGHHAQVKLEVWSRDLESRTARAEERSSRS</sequence>
<evidence type="ECO:0000313" key="3">
    <source>
        <dbReference type="Proteomes" id="UP000298138"/>
    </source>
</evidence>
<name>A0A4V3SIZ9_9PEZI</name>
<evidence type="ECO:0000256" key="1">
    <source>
        <dbReference type="SAM" id="MobiDB-lite"/>
    </source>
</evidence>